<dbReference type="SMART" id="SM00248">
    <property type="entry name" value="ANK"/>
    <property type="match status" value="5"/>
</dbReference>
<organism evidence="4 5">
    <name type="scientific">Metarhizium anisopliae (strain ARSEF 549)</name>
    <dbReference type="NCBI Taxonomy" id="3151832"/>
    <lineage>
        <taxon>Eukaryota</taxon>
        <taxon>Fungi</taxon>
        <taxon>Dikarya</taxon>
        <taxon>Ascomycota</taxon>
        <taxon>Pezizomycotina</taxon>
        <taxon>Sordariomycetes</taxon>
        <taxon>Hypocreomycetidae</taxon>
        <taxon>Hypocreales</taxon>
        <taxon>Clavicipitaceae</taxon>
        <taxon>Metarhizium</taxon>
    </lineage>
</organism>
<dbReference type="Gene3D" id="1.25.40.20">
    <property type="entry name" value="Ankyrin repeat-containing domain"/>
    <property type="match status" value="1"/>
</dbReference>
<accession>A0A0B4EN08</accession>
<feature type="repeat" description="ANK" evidence="3">
    <location>
        <begin position="1"/>
        <end position="31"/>
    </location>
</feature>
<dbReference type="AlphaFoldDB" id="A0A0B4EN08"/>
<comment type="caution">
    <text evidence="4">The sequence shown here is derived from an EMBL/GenBank/DDBJ whole genome shotgun (WGS) entry which is preliminary data.</text>
</comment>
<feature type="repeat" description="ANK" evidence="3">
    <location>
        <begin position="32"/>
        <end position="53"/>
    </location>
</feature>
<dbReference type="InterPro" id="IPR002110">
    <property type="entry name" value="Ankyrin_rpt"/>
</dbReference>
<name>A0A0B4EN08_METAF</name>
<evidence type="ECO:0000313" key="5">
    <source>
        <dbReference type="Proteomes" id="UP000031186"/>
    </source>
</evidence>
<dbReference type="PROSITE" id="PS50088">
    <property type="entry name" value="ANK_REPEAT"/>
    <property type="match status" value="4"/>
</dbReference>
<dbReference type="InterPro" id="IPR036770">
    <property type="entry name" value="Ankyrin_rpt-contain_sf"/>
</dbReference>
<keyword evidence="2 3" id="KW-0040">ANK repeat</keyword>
<protein>
    <submittedName>
        <fullName evidence="4">Ankyrin repeat-containing domain protein</fullName>
    </submittedName>
</protein>
<evidence type="ECO:0000256" key="3">
    <source>
        <dbReference type="PROSITE-ProRule" id="PRU00023"/>
    </source>
</evidence>
<dbReference type="HOGENOM" id="CLU_1402742_0_0_1"/>
<feature type="repeat" description="ANK" evidence="3">
    <location>
        <begin position="66"/>
        <end position="98"/>
    </location>
</feature>
<keyword evidence="5" id="KW-1185">Reference proteome</keyword>
<dbReference type="EMBL" id="AZNF01000026">
    <property type="protein sequence ID" value="KID59623.1"/>
    <property type="molecule type" value="Genomic_DNA"/>
</dbReference>
<dbReference type="Proteomes" id="UP000031186">
    <property type="component" value="Unassembled WGS sequence"/>
</dbReference>
<keyword evidence="1" id="KW-0677">Repeat</keyword>
<dbReference type="PRINTS" id="PR01415">
    <property type="entry name" value="ANKYRIN"/>
</dbReference>
<dbReference type="PANTHER" id="PTHR24198">
    <property type="entry name" value="ANKYRIN REPEAT AND PROTEIN KINASE DOMAIN-CONTAINING PROTEIN"/>
    <property type="match status" value="1"/>
</dbReference>
<dbReference type="PROSITE" id="PS50297">
    <property type="entry name" value="ANK_REP_REGION"/>
    <property type="match status" value="4"/>
</dbReference>
<reference evidence="4 5" key="1">
    <citation type="journal article" date="2014" name="Proc. Natl. Acad. Sci. U.S.A.">
        <title>Trajectory and genomic determinants of fungal-pathogen speciation and host adaptation.</title>
        <authorList>
            <person name="Hu X."/>
            <person name="Xiao G."/>
            <person name="Zheng P."/>
            <person name="Shang Y."/>
            <person name="Su Y."/>
            <person name="Zhang X."/>
            <person name="Liu X."/>
            <person name="Zhan S."/>
            <person name="St Leger R.J."/>
            <person name="Wang C."/>
        </authorList>
    </citation>
    <scope>NUCLEOTIDE SEQUENCE [LARGE SCALE GENOMIC DNA]</scope>
    <source>
        <strain evidence="4 5">ARSEF 549</strain>
    </source>
</reference>
<evidence type="ECO:0000256" key="1">
    <source>
        <dbReference type="ARBA" id="ARBA00022737"/>
    </source>
</evidence>
<dbReference type="Pfam" id="PF12796">
    <property type="entry name" value="Ank_2"/>
    <property type="match status" value="2"/>
</dbReference>
<dbReference type="VEuPathDB" id="FungiDB:MAN_10564"/>
<evidence type="ECO:0000256" key="2">
    <source>
        <dbReference type="ARBA" id="ARBA00023043"/>
    </source>
</evidence>
<feature type="non-terminal residue" evidence="4">
    <location>
        <position position="1"/>
    </location>
</feature>
<feature type="repeat" description="ANK" evidence="3">
    <location>
        <begin position="99"/>
        <end position="121"/>
    </location>
</feature>
<gene>
    <name evidence="4" type="ORF">MAN_10564</name>
</gene>
<dbReference type="SUPFAM" id="SSF48403">
    <property type="entry name" value="Ankyrin repeat"/>
    <property type="match status" value="1"/>
</dbReference>
<dbReference type="PANTHER" id="PTHR24198:SF165">
    <property type="entry name" value="ANKYRIN REPEAT-CONTAINING PROTEIN-RELATED"/>
    <property type="match status" value="1"/>
</dbReference>
<proteinExistence type="predicted"/>
<evidence type="ECO:0000313" key="4">
    <source>
        <dbReference type="EMBL" id="KID59623.1"/>
    </source>
</evidence>
<sequence>MTPLGEAARQGNHAIARLLIIHGAGITTRMQAGRTPLHFAASSGKRQAVEVFLHSRRSNWNIGDVRGCSPMFLAAAHGHASVVEILWLHGANATVANHGDQTPLHIAAQNGHKTVVKLLLRLSDVDVLLEDSRGWTPADLAAKGGHVGLVKLICSKQGPSVMTTIGCLTAATRKRLLQFLTGSRVLRRAKGILVCK</sequence>